<gene>
    <name evidence="3" type="ORF">OIU85_000627</name>
</gene>
<comment type="caution">
    <text evidence="3">The sequence shown here is derived from an EMBL/GenBank/DDBJ whole genome shotgun (WGS) entry which is preliminary data.</text>
</comment>
<dbReference type="Pfam" id="PF01535">
    <property type="entry name" value="PPR"/>
    <property type="match status" value="2"/>
</dbReference>
<keyword evidence="4" id="KW-1185">Reference proteome</keyword>
<name>A0A9Q0VKD9_SALVM</name>
<evidence type="ECO:0000313" key="3">
    <source>
        <dbReference type="EMBL" id="KAJ6750018.1"/>
    </source>
</evidence>
<dbReference type="PROSITE" id="PS51375">
    <property type="entry name" value="PPR"/>
    <property type="match status" value="2"/>
</dbReference>
<dbReference type="Pfam" id="PF13041">
    <property type="entry name" value="PPR_2"/>
    <property type="match status" value="1"/>
</dbReference>
<dbReference type="InterPro" id="IPR002885">
    <property type="entry name" value="PPR_rpt"/>
</dbReference>
<reference evidence="3" key="1">
    <citation type="submission" date="2022-11" db="EMBL/GenBank/DDBJ databases">
        <authorList>
            <person name="Hyden B.L."/>
            <person name="Feng K."/>
            <person name="Yates T."/>
            <person name="Jawdy S."/>
            <person name="Smart L.B."/>
            <person name="Muchero W."/>
        </authorList>
    </citation>
    <scope>NUCLEOTIDE SEQUENCE</scope>
    <source>
        <tissue evidence="3">Shoot tip</tissue>
    </source>
</reference>
<evidence type="ECO:0008006" key="5">
    <source>
        <dbReference type="Google" id="ProtNLM"/>
    </source>
</evidence>
<dbReference type="InterPro" id="IPR011990">
    <property type="entry name" value="TPR-like_helical_dom_sf"/>
</dbReference>
<dbReference type="PANTHER" id="PTHR47926:SF359">
    <property type="entry name" value="PENTACOTRIPEPTIDE-REPEAT REGION OF PRORP DOMAIN-CONTAINING PROTEIN"/>
    <property type="match status" value="1"/>
</dbReference>
<dbReference type="GO" id="GO:0009451">
    <property type="term" value="P:RNA modification"/>
    <property type="evidence" value="ECO:0007669"/>
    <property type="project" value="InterPro"/>
</dbReference>
<dbReference type="AlphaFoldDB" id="A0A9Q0VKD9"/>
<dbReference type="PANTHER" id="PTHR47926">
    <property type="entry name" value="PENTATRICOPEPTIDE REPEAT-CONTAINING PROTEIN"/>
    <property type="match status" value="1"/>
</dbReference>
<feature type="repeat" description="PPR" evidence="2">
    <location>
        <begin position="5"/>
        <end position="39"/>
    </location>
</feature>
<feature type="repeat" description="PPR" evidence="2">
    <location>
        <begin position="75"/>
        <end position="109"/>
    </location>
</feature>
<sequence length="130" mass="14600">MEERDPVSWSVMIGGFVKNGDYDHCFQTFRELIRGGSKPDNFSLPFVIKACRDTVGLIMGTLIHSTVLKNGLHLDNFVCSTLVDMYAKCGMIDNAKKLFDRMPKKDLVTRTVMIAGYAECGKPKRIMGFV</sequence>
<dbReference type="InterPro" id="IPR046960">
    <property type="entry name" value="PPR_At4g14850-like_plant"/>
</dbReference>
<dbReference type="Proteomes" id="UP001151529">
    <property type="component" value="Chromosome 16"/>
</dbReference>
<dbReference type="Gene3D" id="1.25.40.10">
    <property type="entry name" value="Tetratricopeptide repeat domain"/>
    <property type="match status" value="2"/>
</dbReference>
<dbReference type="NCBIfam" id="TIGR00756">
    <property type="entry name" value="PPR"/>
    <property type="match status" value="2"/>
</dbReference>
<protein>
    <recommendedName>
        <fullName evidence="5">Pentatricopeptide repeat-containing protein</fullName>
    </recommendedName>
</protein>
<dbReference type="EMBL" id="JAPFFL010000001">
    <property type="protein sequence ID" value="KAJ6750018.1"/>
    <property type="molecule type" value="Genomic_DNA"/>
</dbReference>
<keyword evidence="1" id="KW-0677">Repeat</keyword>
<evidence type="ECO:0000313" key="4">
    <source>
        <dbReference type="Proteomes" id="UP001151529"/>
    </source>
</evidence>
<organism evidence="3 4">
    <name type="scientific">Salix viminalis</name>
    <name type="common">Common osier</name>
    <name type="synonym">Basket willow</name>
    <dbReference type="NCBI Taxonomy" id="40686"/>
    <lineage>
        <taxon>Eukaryota</taxon>
        <taxon>Viridiplantae</taxon>
        <taxon>Streptophyta</taxon>
        <taxon>Embryophyta</taxon>
        <taxon>Tracheophyta</taxon>
        <taxon>Spermatophyta</taxon>
        <taxon>Magnoliopsida</taxon>
        <taxon>eudicotyledons</taxon>
        <taxon>Gunneridae</taxon>
        <taxon>Pentapetalae</taxon>
        <taxon>rosids</taxon>
        <taxon>fabids</taxon>
        <taxon>Malpighiales</taxon>
        <taxon>Salicaceae</taxon>
        <taxon>Saliceae</taxon>
        <taxon>Salix</taxon>
    </lineage>
</organism>
<evidence type="ECO:0000256" key="2">
    <source>
        <dbReference type="PROSITE-ProRule" id="PRU00708"/>
    </source>
</evidence>
<proteinExistence type="predicted"/>
<dbReference type="GO" id="GO:0003723">
    <property type="term" value="F:RNA binding"/>
    <property type="evidence" value="ECO:0007669"/>
    <property type="project" value="InterPro"/>
</dbReference>
<accession>A0A9Q0VKD9</accession>
<evidence type="ECO:0000256" key="1">
    <source>
        <dbReference type="ARBA" id="ARBA00022737"/>
    </source>
</evidence>
<dbReference type="OrthoDB" id="815576at2759"/>
<reference evidence="3" key="2">
    <citation type="journal article" date="2023" name="Int. J. Mol. Sci.">
        <title>De Novo Assembly and Annotation of 11 Diverse Shrub Willow (Salix) Genomes Reveals Novel Gene Organization in Sex-Linked Regions.</title>
        <authorList>
            <person name="Hyden B."/>
            <person name="Feng K."/>
            <person name="Yates T.B."/>
            <person name="Jawdy S."/>
            <person name="Cereghino C."/>
            <person name="Smart L.B."/>
            <person name="Muchero W."/>
        </authorList>
    </citation>
    <scope>NUCLEOTIDE SEQUENCE [LARGE SCALE GENOMIC DNA]</scope>
    <source>
        <tissue evidence="3">Shoot tip</tissue>
    </source>
</reference>